<comment type="cofactor">
    <cofactor evidence="1 13">
        <name>heme</name>
        <dbReference type="ChEBI" id="CHEBI:30413"/>
    </cofactor>
</comment>
<name>A0A8E2DST8_9APHY</name>
<comment type="subcellular location">
    <subcellularLocation>
        <location evidence="2">Membrane</location>
        <topology evidence="2">Single-pass membrane protein</topology>
    </subcellularLocation>
</comment>
<dbReference type="InterPro" id="IPR002401">
    <property type="entry name" value="Cyt_P450_E_grp-I"/>
</dbReference>
<feature type="binding site" description="axial binding residue" evidence="13">
    <location>
        <position position="442"/>
    </location>
    <ligand>
        <name>heme</name>
        <dbReference type="ChEBI" id="CHEBI:30413"/>
    </ligand>
    <ligandPart>
        <name>Fe</name>
        <dbReference type="ChEBI" id="CHEBI:18248"/>
    </ligandPart>
</feature>
<keyword evidence="17" id="KW-1185">Reference proteome</keyword>
<keyword evidence="5 13" id="KW-0349">Heme</keyword>
<dbReference type="PANTHER" id="PTHR46300">
    <property type="entry name" value="P450, PUTATIVE (EUROFUNG)-RELATED-RELATED"/>
    <property type="match status" value="1"/>
</dbReference>
<dbReference type="OrthoDB" id="2789670at2759"/>
<dbReference type="PRINTS" id="PR00385">
    <property type="entry name" value="P450"/>
</dbReference>
<dbReference type="GO" id="GO:0016020">
    <property type="term" value="C:membrane"/>
    <property type="evidence" value="ECO:0007669"/>
    <property type="project" value="UniProtKB-SubCell"/>
</dbReference>
<keyword evidence="7 13" id="KW-0479">Metal-binding</keyword>
<dbReference type="CDD" id="cd11065">
    <property type="entry name" value="CYP64-like"/>
    <property type="match status" value="1"/>
</dbReference>
<evidence type="ECO:0000256" key="13">
    <source>
        <dbReference type="PIRSR" id="PIRSR602401-1"/>
    </source>
</evidence>
<dbReference type="GO" id="GO:0005506">
    <property type="term" value="F:iron ion binding"/>
    <property type="evidence" value="ECO:0007669"/>
    <property type="project" value="InterPro"/>
</dbReference>
<dbReference type="InterPro" id="IPR050364">
    <property type="entry name" value="Cytochrome_P450_fung"/>
</dbReference>
<evidence type="ECO:0000256" key="2">
    <source>
        <dbReference type="ARBA" id="ARBA00004167"/>
    </source>
</evidence>
<protein>
    <submittedName>
        <fullName evidence="16">Cytochrome P450</fullName>
    </submittedName>
</protein>
<dbReference type="InterPro" id="IPR036396">
    <property type="entry name" value="Cyt_P450_sf"/>
</dbReference>
<evidence type="ECO:0000256" key="1">
    <source>
        <dbReference type="ARBA" id="ARBA00001971"/>
    </source>
</evidence>
<dbReference type="Pfam" id="PF00067">
    <property type="entry name" value="p450"/>
    <property type="match status" value="1"/>
</dbReference>
<comment type="pathway">
    <text evidence="3">Secondary metabolite biosynthesis.</text>
</comment>
<evidence type="ECO:0000256" key="15">
    <source>
        <dbReference type="SAM" id="SignalP"/>
    </source>
</evidence>
<evidence type="ECO:0000256" key="12">
    <source>
        <dbReference type="ARBA" id="ARBA00023136"/>
    </source>
</evidence>
<reference evidence="16 17" key="1">
    <citation type="submission" date="2016-07" db="EMBL/GenBank/DDBJ databases">
        <title>Draft genome of the white-rot fungus Obba rivulosa 3A-2.</title>
        <authorList>
            <consortium name="DOE Joint Genome Institute"/>
            <person name="Miettinen O."/>
            <person name="Riley R."/>
            <person name="Acob R."/>
            <person name="Barry K."/>
            <person name="Cullen D."/>
            <person name="De Vries R."/>
            <person name="Hainaut M."/>
            <person name="Hatakka A."/>
            <person name="Henrissat B."/>
            <person name="Hilden K."/>
            <person name="Kuo R."/>
            <person name="Labutti K."/>
            <person name="Lipzen A."/>
            <person name="Makela M.R."/>
            <person name="Sandor L."/>
            <person name="Spatafora J.W."/>
            <person name="Grigoriev I.V."/>
            <person name="Hibbett D.S."/>
        </authorList>
    </citation>
    <scope>NUCLEOTIDE SEQUENCE [LARGE SCALE GENOMIC DNA]</scope>
    <source>
        <strain evidence="16 17">3A-2</strain>
    </source>
</reference>
<keyword evidence="12" id="KW-0472">Membrane</keyword>
<feature type="signal peptide" evidence="15">
    <location>
        <begin position="1"/>
        <end position="19"/>
    </location>
</feature>
<evidence type="ECO:0000256" key="11">
    <source>
        <dbReference type="ARBA" id="ARBA00023033"/>
    </source>
</evidence>
<keyword evidence="10 13" id="KW-0408">Iron</keyword>
<evidence type="ECO:0000256" key="4">
    <source>
        <dbReference type="ARBA" id="ARBA00010617"/>
    </source>
</evidence>
<evidence type="ECO:0000256" key="3">
    <source>
        <dbReference type="ARBA" id="ARBA00005179"/>
    </source>
</evidence>
<dbReference type="PROSITE" id="PS00086">
    <property type="entry name" value="CYTOCHROME_P450"/>
    <property type="match status" value="1"/>
</dbReference>
<evidence type="ECO:0000256" key="9">
    <source>
        <dbReference type="ARBA" id="ARBA00023002"/>
    </source>
</evidence>
<dbReference type="Gene3D" id="1.10.630.10">
    <property type="entry name" value="Cytochrome P450"/>
    <property type="match status" value="1"/>
</dbReference>
<comment type="similarity">
    <text evidence="4 14">Belongs to the cytochrome P450 family.</text>
</comment>
<gene>
    <name evidence="16" type="ORF">OBBRIDRAFT_831117</name>
</gene>
<dbReference type="SUPFAM" id="SSF48264">
    <property type="entry name" value="Cytochrome P450"/>
    <property type="match status" value="1"/>
</dbReference>
<evidence type="ECO:0000256" key="6">
    <source>
        <dbReference type="ARBA" id="ARBA00022692"/>
    </source>
</evidence>
<sequence length="514" mass="57621">MELSSFTLAVLTALILVAARIAVRKHRSNLPLPPGPVRRPVLGNLFDVPTTSPWLKYLQMSDECGSDIICLKVFGTHIIVTNTLKATINLLERRSLSYSGRPHMTMLNDLMGIKWSLPMMDYSDEWKGGRKMFQHELGSDSVRKYRHVELHEAHRLLGRLLDRPESFVDHIRYLAGATIISIAYGIKVKPHDDPFIKIGEVALHVIASAADAGTYLVDVLPILKHIPDWLPGAKFKRDAVRFRKWTDALLNEPFDVVKESMARGELSDCAAASLYDNFCKDAPDPSSMERVLKSTLGSMFVGGADTTVSTLGTFFLAMVLHPEVQVRAQKEMDAVVGTGRLPNFSDQRSLPYITAILKECLRWNPGLALNFPHCSTSDDVYEGYYIPKGSIVISNLWAILHDEDVYTEPSAFNPDRFMRDTQLNPDLLDPASVAFGFGRRICPGRFMALESMWIVIACVLATFTISKAVDRDGREITPDAEYLPGFLRHSKPFPCTIRPRSKQQEDLISQLTDL</sequence>
<dbReference type="Proteomes" id="UP000250043">
    <property type="component" value="Unassembled WGS sequence"/>
</dbReference>
<dbReference type="GO" id="GO:0016705">
    <property type="term" value="F:oxidoreductase activity, acting on paired donors, with incorporation or reduction of molecular oxygen"/>
    <property type="evidence" value="ECO:0007669"/>
    <property type="project" value="InterPro"/>
</dbReference>
<keyword evidence="15" id="KW-0732">Signal</keyword>
<dbReference type="InterPro" id="IPR017972">
    <property type="entry name" value="Cyt_P450_CS"/>
</dbReference>
<proteinExistence type="inferred from homology"/>
<evidence type="ECO:0000256" key="7">
    <source>
        <dbReference type="ARBA" id="ARBA00022723"/>
    </source>
</evidence>
<organism evidence="16 17">
    <name type="scientific">Obba rivulosa</name>
    <dbReference type="NCBI Taxonomy" id="1052685"/>
    <lineage>
        <taxon>Eukaryota</taxon>
        <taxon>Fungi</taxon>
        <taxon>Dikarya</taxon>
        <taxon>Basidiomycota</taxon>
        <taxon>Agaricomycotina</taxon>
        <taxon>Agaricomycetes</taxon>
        <taxon>Polyporales</taxon>
        <taxon>Gelatoporiaceae</taxon>
        <taxon>Obba</taxon>
    </lineage>
</organism>
<dbReference type="InterPro" id="IPR001128">
    <property type="entry name" value="Cyt_P450"/>
</dbReference>
<dbReference type="GO" id="GO:0020037">
    <property type="term" value="F:heme binding"/>
    <property type="evidence" value="ECO:0007669"/>
    <property type="project" value="InterPro"/>
</dbReference>
<dbReference type="PANTHER" id="PTHR46300:SF7">
    <property type="entry name" value="P450, PUTATIVE (EUROFUNG)-RELATED"/>
    <property type="match status" value="1"/>
</dbReference>
<dbReference type="PRINTS" id="PR00463">
    <property type="entry name" value="EP450I"/>
</dbReference>
<evidence type="ECO:0000313" key="17">
    <source>
        <dbReference type="Proteomes" id="UP000250043"/>
    </source>
</evidence>
<evidence type="ECO:0000256" key="8">
    <source>
        <dbReference type="ARBA" id="ARBA00022989"/>
    </source>
</evidence>
<keyword evidence="8" id="KW-1133">Transmembrane helix</keyword>
<keyword evidence="6" id="KW-0812">Transmembrane</keyword>
<keyword evidence="9 14" id="KW-0560">Oxidoreductase</keyword>
<evidence type="ECO:0000256" key="10">
    <source>
        <dbReference type="ARBA" id="ARBA00023004"/>
    </source>
</evidence>
<evidence type="ECO:0000313" key="16">
    <source>
        <dbReference type="EMBL" id="OCH95269.1"/>
    </source>
</evidence>
<evidence type="ECO:0000256" key="14">
    <source>
        <dbReference type="RuleBase" id="RU000461"/>
    </source>
</evidence>
<dbReference type="AlphaFoldDB" id="A0A8E2DST8"/>
<dbReference type="GO" id="GO:0004497">
    <property type="term" value="F:monooxygenase activity"/>
    <property type="evidence" value="ECO:0007669"/>
    <property type="project" value="UniProtKB-KW"/>
</dbReference>
<accession>A0A8E2DST8</accession>
<feature type="chain" id="PRO_5034547847" evidence="15">
    <location>
        <begin position="20"/>
        <end position="514"/>
    </location>
</feature>
<dbReference type="EMBL" id="KV722337">
    <property type="protein sequence ID" value="OCH95269.1"/>
    <property type="molecule type" value="Genomic_DNA"/>
</dbReference>
<keyword evidence="11 14" id="KW-0503">Monooxygenase</keyword>
<evidence type="ECO:0000256" key="5">
    <source>
        <dbReference type="ARBA" id="ARBA00022617"/>
    </source>
</evidence>